<evidence type="ECO:0000313" key="3">
    <source>
        <dbReference type="EMBL" id="MSC35333.1"/>
    </source>
</evidence>
<dbReference type="InterPro" id="IPR004107">
    <property type="entry name" value="Integrase_SAM-like_N"/>
</dbReference>
<feature type="non-terminal residue" evidence="3">
    <location>
        <position position="110"/>
    </location>
</feature>
<dbReference type="Pfam" id="PF14659">
    <property type="entry name" value="Phage_int_SAM_3"/>
    <property type="match status" value="1"/>
</dbReference>
<keyword evidence="4" id="KW-1185">Reference proteome</keyword>
<organism evidence="3 4">
    <name type="scientific">Holdemania massiliensis</name>
    <dbReference type="NCBI Taxonomy" id="1468449"/>
    <lineage>
        <taxon>Bacteria</taxon>
        <taxon>Bacillati</taxon>
        <taxon>Bacillota</taxon>
        <taxon>Erysipelotrichia</taxon>
        <taxon>Erysipelotrichales</taxon>
        <taxon>Erysipelotrichaceae</taxon>
        <taxon>Holdemania</taxon>
    </lineage>
</organism>
<sequence>MAKKQENVPRYGTTMRRGIQYYRTRITDADGKRVDLYAETCEELQLKEMEARRQVEEAVFRRKHPTVAEYCEKWLLMQSAKVSSGTLRGYTQTMNNYIVKPLGEMYLSDV</sequence>
<dbReference type="Gene3D" id="1.10.150.130">
    <property type="match status" value="1"/>
</dbReference>
<feature type="domain" description="Integrase SAM-like N-terminal" evidence="2">
    <location>
        <begin position="66"/>
        <end position="109"/>
    </location>
</feature>
<comment type="caution">
    <text evidence="3">The sequence shown here is derived from an EMBL/GenBank/DDBJ whole genome shotgun (WGS) entry which is preliminary data.</text>
</comment>
<protein>
    <submittedName>
        <fullName evidence="3">Site-specific integrase</fullName>
    </submittedName>
</protein>
<dbReference type="Proteomes" id="UP000480929">
    <property type="component" value="Unassembled WGS sequence"/>
</dbReference>
<reference evidence="3 4" key="1">
    <citation type="journal article" date="2019" name="Nat. Med.">
        <title>A library of human gut bacterial isolates paired with longitudinal multiomics data enables mechanistic microbiome research.</title>
        <authorList>
            <person name="Poyet M."/>
            <person name="Groussin M."/>
            <person name="Gibbons S.M."/>
            <person name="Avila-Pacheco J."/>
            <person name="Jiang X."/>
            <person name="Kearney S.M."/>
            <person name="Perrotta A.R."/>
            <person name="Berdy B."/>
            <person name="Zhao S."/>
            <person name="Lieberman T.D."/>
            <person name="Swanson P.K."/>
            <person name="Smith M."/>
            <person name="Roesemann S."/>
            <person name="Alexander J.E."/>
            <person name="Rich S.A."/>
            <person name="Livny J."/>
            <person name="Vlamakis H."/>
            <person name="Clish C."/>
            <person name="Bullock K."/>
            <person name="Deik A."/>
            <person name="Scott J."/>
            <person name="Pierce K.A."/>
            <person name="Xavier R.J."/>
            <person name="Alm E.J."/>
        </authorList>
    </citation>
    <scope>NUCLEOTIDE SEQUENCE [LARGE SCALE GENOMIC DNA]</scope>
    <source>
        <strain evidence="3 4">BIOML-A5</strain>
    </source>
</reference>
<proteinExistence type="predicted"/>
<dbReference type="InterPro" id="IPR010998">
    <property type="entry name" value="Integrase_recombinase_N"/>
</dbReference>
<accession>A0ABW9QNT1</accession>
<keyword evidence="1" id="KW-0238">DNA-binding</keyword>
<evidence type="ECO:0000259" key="2">
    <source>
        <dbReference type="Pfam" id="PF14659"/>
    </source>
</evidence>
<evidence type="ECO:0000313" key="4">
    <source>
        <dbReference type="Proteomes" id="UP000480929"/>
    </source>
</evidence>
<evidence type="ECO:0000256" key="1">
    <source>
        <dbReference type="ARBA" id="ARBA00023125"/>
    </source>
</evidence>
<name>A0ABW9QNT1_9FIRM</name>
<dbReference type="EMBL" id="WKPI01000082">
    <property type="protein sequence ID" value="MSC35333.1"/>
    <property type="molecule type" value="Genomic_DNA"/>
</dbReference>
<gene>
    <name evidence="3" type="ORF">GKD88_19710</name>
</gene>